<dbReference type="InterPro" id="IPR002347">
    <property type="entry name" value="SDR_fam"/>
</dbReference>
<dbReference type="GO" id="GO:0006633">
    <property type="term" value="P:fatty acid biosynthetic process"/>
    <property type="evidence" value="ECO:0007669"/>
    <property type="project" value="TreeGrafter"/>
</dbReference>
<keyword evidence="6" id="KW-1185">Reference proteome</keyword>
<dbReference type="OrthoDB" id="1393670at2759"/>
<accession>A0A5C3Q6J0</accession>
<dbReference type="Gene3D" id="3.40.50.720">
    <property type="entry name" value="NAD(P)-binding Rossmann-like Domain"/>
    <property type="match status" value="1"/>
</dbReference>
<sequence length="291" mass="30599">MADNRLSQVSGHLSNNYSRGMLNGEVAIITGAGQGIGRSAALLFAKEGAKVVVSDIDEKRMNEVVSTITAAGGDAFGVSGDVGADDFPKKIVGATIQKYGKINHIVNNAGFTFDKMLHTMSDETWDIIDKIHVRAPFRLIREAAPYFRIKEQSQRENRSITNVSSTSGLHGNVGQANYAAAKSAVVGLTKTIAKEWGVFGVRANTVAFGYIQTRLTDDSAKGVAIEIGGKKVALGIPGGSKGNDAKDPFPHIPLRRGAVPDEAAASMLFLASPLASYVSGHTLEVTGGAGI</sequence>
<gene>
    <name evidence="5" type="ORF">BDV98DRAFT_575833</name>
</gene>
<dbReference type="GO" id="GO:0016616">
    <property type="term" value="F:oxidoreductase activity, acting on the CH-OH group of donors, NAD or NADP as acceptor"/>
    <property type="evidence" value="ECO:0007669"/>
    <property type="project" value="TreeGrafter"/>
</dbReference>
<dbReference type="InterPro" id="IPR036291">
    <property type="entry name" value="NAD(P)-bd_dom_sf"/>
</dbReference>
<keyword evidence="3" id="KW-0560">Oxidoreductase</keyword>
<dbReference type="PANTHER" id="PTHR42760">
    <property type="entry name" value="SHORT-CHAIN DEHYDROGENASES/REDUCTASES FAMILY MEMBER"/>
    <property type="match status" value="1"/>
</dbReference>
<dbReference type="SUPFAM" id="SSF51735">
    <property type="entry name" value="NAD(P)-binding Rossmann-fold domains"/>
    <property type="match status" value="1"/>
</dbReference>
<keyword evidence="2" id="KW-0521">NADP</keyword>
<dbReference type="InterPro" id="IPR020904">
    <property type="entry name" value="Sc_DH/Rdtase_CS"/>
</dbReference>
<reference evidence="5 6" key="1">
    <citation type="journal article" date="2019" name="Nat. Ecol. Evol.">
        <title>Megaphylogeny resolves global patterns of mushroom evolution.</title>
        <authorList>
            <person name="Varga T."/>
            <person name="Krizsan K."/>
            <person name="Foldi C."/>
            <person name="Dima B."/>
            <person name="Sanchez-Garcia M."/>
            <person name="Sanchez-Ramirez S."/>
            <person name="Szollosi G.J."/>
            <person name="Szarkandi J.G."/>
            <person name="Papp V."/>
            <person name="Albert L."/>
            <person name="Andreopoulos W."/>
            <person name="Angelini C."/>
            <person name="Antonin V."/>
            <person name="Barry K.W."/>
            <person name="Bougher N.L."/>
            <person name="Buchanan P."/>
            <person name="Buyck B."/>
            <person name="Bense V."/>
            <person name="Catcheside P."/>
            <person name="Chovatia M."/>
            <person name="Cooper J."/>
            <person name="Damon W."/>
            <person name="Desjardin D."/>
            <person name="Finy P."/>
            <person name="Geml J."/>
            <person name="Haridas S."/>
            <person name="Hughes K."/>
            <person name="Justo A."/>
            <person name="Karasinski D."/>
            <person name="Kautmanova I."/>
            <person name="Kiss B."/>
            <person name="Kocsube S."/>
            <person name="Kotiranta H."/>
            <person name="LaButti K.M."/>
            <person name="Lechner B.E."/>
            <person name="Liimatainen K."/>
            <person name="Lipzen A."/>
            <person name="Lukacs Z."/>
            <person name="Mihaltcheva S."/>
            <person name="Morgado L.N."/>
            <person name="Niskanen T."/>
            <person name="Noordeloos M.E."/>
            <person name="Ohm R.A."/>
            <person name="Ortiz-Santana B."/>
            <person name="Ovrebo C."/>
            <person name="Racz N."/>
            <person name="Riley R."/>
            <person name="Savchenko A."/>
            <person name="Shiryaev A."/>
            <person name="Soop K."/>
            <person name="Spirin V."/>
            <person name="Szebenyi C."/>
            <person name="Tomsovsky M."/>
            <person name="Tulloss R.E."/>
            <person name="Uehling J."/>
            <person name="Grigoriev I.V."/>
            <person name="Vagvolgyi C."/>
            <person name="Papp T."/>
            <person name="Martin F.M."/>
            <person name="Miettinen O."/>
            <person name="Hibbett D.S."/>
            <person name="Nagy L.G."/>
        </authorList>
    </citation>
    <scope>NUCLEOTIDE SEQUENCE [LARGE SCALE GENOMIC DNA]</scope>
    <source>
        <strain evidence="5 6">CBS 309.79</strain>
    </source>
</reference>
<dbReference type="PRINTS" id="PR00080">
    <property type="entry name" value="SDRFAMILY"/>
</dbReference>
<evidence type="ECO:0000313" key="5">
    <source>
        <dbReference type="EMBL" id="TFK96649.1"/>
    </source>
</evidence>
<dbReference type="Pfam" id="PF00106">
    <property type="entry name" value="adh_short"/>
    <property type="match status" value="1"/>
</dbReference>
<dbReference type="GO" id="GO:0048038">
    <property type="term" value="F:quinone binding"/>
    <property type="evidence" value="ECO:0007669"/>
    <property type="project" value="TreeGrafter"/>
</dbReference>
<evidence type="ECO:0000256" key="3">
    <source>
        <dbReference type="ARBA" id="ARBA00023002"/>
    </source>
</evidence>
<evidence type="ECO:0000256" key="2">
    <source>
        <dbReference type="ARBA" id="ARBA00022857"/>
    </source>
</evidence>
<proteinExistence type="inferred from homology"/>
<evidence type="ECO:0000256" key="1">
    <source>
        <dbReference type="ARBA" id="ARBA00006484"/>
    </source>
</evidence>
<evidence type="ECO:0000256" key="4">
    <source>
        <dbReference type="RuleBase" id="RU000363"/>
    </source>
</evidence>
<comment type="similarity">
    <text evidence="1 4">Belongs to the short-chain dehydrogenases/reductases (SDR) family.</text>
</comment>
<dbReference type="PRINTS" id="PR00081">
    <property type="entry name" value="GDHRDH"/>
</dbReference>
<name>A0A5C3Q6J0_9AGAR</name>
<dbReference type="PANTHER" id="PTHR42760:SF133">
    <property type="entry name" value="3-OXOACYL-[ACYL-CARRIER-PROTEIN] REDUCTASE"/>
    <property type="match status" value="1"/>
</dbReference>
<dbReference type="STRING" id="1884261.A0A5C3Q6J0"/>
<dbReference type="Pfam" id="PF13561">
    <property type="entry name" value="adh_short_C2"/>
    <property type="match status" value="1"/>
</dbReference>
<protein>
    <submittedName>
        <fullName evidence="5">Short-chain dehydrogenase/reductase SDR</fullName>
    </submittedName>
</protein>
<dbReference type="EMBL" id="ML178857">
    <property type="protein sequence ID" value="TFK96649.1"/>
    <property type="molecule type" value="Genomic_DNA"/>
</dbReference>
<dbReference type="FunFam" id="3.40.50.720:FF:000084">
    <property type="entry name" value="Short-chain dehydrogenase reductase"/>
    <property type="match status" value="1"/>
</dbReference>
<dbReference type="Proteomes" id="UP000305067">
    <property type="component" value="Unassembled WGS sequence"/>
</dbReference>
<evidence type="ECO:0000313" key="6">
    <source>
        <dbReference type="Proteomes" id="UP000305067"/>
    </source>
</evidence>
<organism evidence="5 6">
    <name type="scientific">Pterulicium gracile</name>
    <dbReference type="NCBI Taxonomy" id="1884261"/>
    <lineage>
        <taxon>Eukaryota</taxon>
        <taxon>Fungi</taxon>
        <taxon>Dikarya</taxon>
        <taxon>Basidiomycota</taxon>
        <taxon>Agaricomycotina</taxon>
        <taxon>Agaricomycetes</taxon>
        <taxon>Agaricomycetidae</taxon>
        <taxon>Agaricales</taxon>
        <taxon>Pleurotineae</taxon>
        <taxon>Pterulaceae</taxon>
        <taxon>Pterulicium</taxon>
    </lineage>
</organism>
<dbReference type="PROSITE" id="PS00061">
    <property type="entry name" value="ADH_SHORT"/>
    <property type="match status" value="1"/>
</dbReference>
<dbReference type="AlphaFoldDB" id="A0A5C3Q6J0"/>